<dbReference type="EMBL" id="MT144464">
    <property type="protein sequence ID" value="QJA53943.1"/>
    <property type="molecule type" value="Genomic_DNA"/>
</dbReference>
<proteinExistence type="predicted"/>
<sequence>MKEIYCKVNETPTHNPFDKNIACLLDICYWNIGLEFLPDNCACKDIRISQGAECLSFISKVEAKERIDKAFYDTKREI</sequence>
<accession>A0A6H2A182</accession>
<organism evidence="1">
    <name type="scientific">viral metagenome</name>
    <dbReference type="NCBI Taxonomy" id="1070528"/>
    <lineage>
        <taxon>unclassified sequences</taxon>
        <taxon>metagenomes</taxon>
        <taxon>organismal metagenomes</taxon>
    </lineage>
</organism>
<gene>
    <name evidence="1" type="ORF">TM448A04213_0010</name>
</gene>
<evidence type="ECO:0000313" key="1">
    <source>
        <dbReference type="EMBL" id="QJA53943.1"/>
    </source>
</evidence>
<protein>
    <submittedName>
        <fullName evidence="1">Uncharacterized protein</fullName>
    </submittedName>
</protein>
<dbReference type="AlphaFoldDB" id="A0A6H2A182"/>
<name>A0A6H2A182_9ZZZZ</name>
<reference evidence="1" key="1">
    <citation type="submission" date="2020-03" db="EMBL/GenBank/DDBJ databases">
        <title>The deep terrestrial virosphere.</title>
        <authorList>
            <person name="Holmfeldt K."/>
            <person name="Nilsson E."/>
            <person name="Simone D."/>
            <person name="Lopez-Fernandez M."/>
            <person name="Wu X."/>
            <person name="de Brujin I."/>
            <person name="Lundin D."/>
            <person name="Andersson A."/>
            <person name="Bertilsson S."/>
            <person name="Dopson M."/>
        </authorList>
    </citation>
    <scope>NUCLEOTIDE SEQUENCE</scope>
    <source>
        <strain evidence="1">TM448A04213</strain>
    </source>
</reference>